<proteinExistence type="predicted"/>
<keyword evidence="2" id="KW-0472">Membrane</keyword>
<comment type="caution">
    <text evidence="3">The sequence shown here is derived from an EMBL/GenBank/DDBJ whole genome shotgun (WGS) entry which is preliminary data.</text>
</comment>
<evidence type="ECO:0000256" key="2">
    <source>
        <dbReference type="SAM" id="Phobius"/>
    </source>
</evidence>
<feature type="transmembrane region" description="Helical" evidence="2">
    <location>
        <begin position="6"/>
        <end position="27"/>
    </location>
</feature>
<dbReference type="AlphaFoldDB" id="A0A4R2PLJ4"/>
<evidence type="ECO:0000256" key="1">
    <source>
        <dbReference type="SAM" id="MobiDB-lite"/>
    </source>
</evidence>
<dbReference type="Proteomes" id="UP000295399">
    <property type="component" value="Unassembled WGS sequence"/>
</dbReference>
<feature type="region of interest" description="Disordered" evidence="1">
    <location>
        <begin position="41"/>
        <end position="63"/>
    </location>
</feature>
<dbReference type="RefSeq" id="WP_132707877.1">
    <property type="nucleotide sequence ID" value="NZ_JACIGF010000003.1"/>
</dbReference>
<accession>A0A4R2PLJ4</accession>
<keyword evidence="4" id="KW-1185">Reference proteome</keyword>
<reference evidence="3 4" key="1">
    <citation type="submission" date="2019-03" db="EMBL/GenBank/DDBJ databases">
        <title>Genomic Encyclopedia of Type Strains, Phase IV (KMG-IV): sequencing the most valuable type-strain genomes for metagenomic binning, comparative biology and taxonomic classification.</title>
        <authorList>
            <person name="Goeker M."/>
        </authorList>
    </citation>
    <scope>NUCLEOTIDE SEQUENCE [LARGE SCALE GENOMIC DNA]</scope>
    <source>
        <strain evidence="3 4">DSM 2132</strain>
    </source>
</reference>
<sequence length="63" mass="7068">MPANWIFFAELFVLKGALIAFLIREWIVMDRDIKRRRAEKAAEAQAAPRSVEPAAAVAQDRAA</sequence>
<evidence type="ECO:0000313" key="4">
    <source>
        <dbReference type="Proteomes" id="UP000295399"/>
    </source>
</evidence>
<gene>
    <name evidence="3" type="ORF">EV659_103216</name>
</gene>
<organism evidence="3 4">
    <name type="scientific">Rhodothalassium salexigens DSM 2132</name>
    <dbReference type="NCBI Taxonomy" id="1188247"/>
    <lineage>
        <taxon>Bacteria</taxon>
        <taxon>Pseudomonadati</taxon>
        <taxon>Pseudomonadota</taxon>
        <taxon>Alphaproteobacteria</taxon>
        <taxon>Rhodothalassiales</taxon>
        <taxon>Rhodothalassiaceae</taxon>
        <taxon>Rhodothalassium</taxon>
    </lineage>
</organism>
<keyword evidence="2" id="KW-1133">Transmembrane helix</keyword>
<name>A0A4R2PLJ4_RHOSA</name>
<protein>
    <submittedName>
        <fullName evidence="3">Uncharacterized protein</fullName>
    </submittedName>
</protein>
<dbReference type="EMBL" id="SLXO01000003">
    <property type="protein sequence ID" value="TCP36327.1"/>
    <property type="molecule type" value="Genomic_DNA"/>
</dbReference>
<dbReference type="InParanoid" id="A0A4R2PLJ4"/>
<evidence type="ECO:0000313" key="3">
    <source>
        <dbReference type="EMBL" id="TCP36327.1"/>
    </source>
</evidence>
<keyword evidence="2" id="KW-0812">Transmembrane</keyword>